<dbReference type="Gene3D" id="3.80.10.10">
    <property type="entry name" value="Ribonuclease Inhibitor"/>
    <property type="match status" value="1"/>
</dbReference>
<sequence length="186" mass="22031">MELVGEKYFEKLAMRSLFQDFYRNDNGSIIRCKMHDMVHDLAQYLTKNGCFNVEVDDIGEFRLNSYYEKARHSMIVLKENASFPISIFYENRLRSLVFHCDGWGSEHMYIETSKLFDHMSCLRALQFCYNSIKYVPIGVNKLIHLRYLDISENDDIKELPEVVYELYNLQTLNIKGCNNLTKLPKR</sequence>
<name>A0AAE0ALA8_9ROSI</name>
<keyword evidence="1" id="KW-0677">Repeat</keyword>
<organism evidence="4 5">
    <name type="scientific">Dipteronia sinensis</name>
    <dbReference type="NCBI Taxonomy" id="43782"/>
    <lineage>
        <taxon>Eukaryota</taxon>
        <taxon>Viridiplantae</taxon>
        <taxon>Streptophyta</taxon>
        <taxon>Embryophyta</taxon>
        <taxon>Tracheophyta</taxon>
        <taxon>Spermatophyta</taxon>
        <taxon>Magnoliopsida</taxon>
        <taxon>eudicotyledons</taxon>
        <taxon>Gunneridae</taxon>
        <taxon>Pentapetalae</taxon>
        <taxon>rosids</taxon>
        <taxon>malvids</taxon>
        <taxon>Sapindales</taxon>
        <taxon>Sapindaceae</taxon>
        <taxon>Hippocastanoideae</taxon>
        <taxon>Acereae</taxon>
        <taxon>Dipteronia</taxon>
    </lineage>
</organism>
<dbReference type="Proteomes" id="UP001281410">
    <property type="component" value="Unassembled WGS sequence"/>
</dbReference>
<proteinExistence type="predicted"/>
<dbReference type="InterPro" id="IPR032675">
    <property type="entry name" value="LRR_dom_sf"/>
</dbReference>
<evidence type="ECO:0000259" key="3">
    <source>
        <dbReference type="Pfam" id="PF23559"/>
    </source>
</evidence>
<accession>A0AAE0ALA8</accession>
<evidence type="ECO:0000256" key="2">
    <source>
        <dbReference type="ARBA" id="ARBA00022821"/>
    </source>
</evidence>
<dbReference type="Pfam" id="PF23559">
    <property type="entry name" value="WHD_DRP"/>
    <property type="match status" value="1"/>
</dbReference>
<feature type="domain" description="Disease resistance protein winged helix" evidence="3">
    <location>
        <begin position="1"/>
        <end position="42"/>
    </location>
</feature>
<evidence type="ECO:0000313" key="5">
    <source>
        <dbReference type="Proteomes" id="UP001281410"/>
    </source>
</evidence>
<dbReference type="AlphaFoldDB" id="A0AAE0ALA8"/>
<dbReference type="SUPFAM" id="SSF52058">
    <property type="entry name" value="L domain-like"/>
    <property type="match status" value="1"/>
</dbReference>
<dbReference type="GO" id="GO:0006952">
    <property type="term" value="P:defense response"/>
    <property type="evidence" value="ECO:0007669"/>
    <property type="project" value="UniProtKB-KW"/>
</dbReference>
<evidence type="ECO:0000313" key="4">
    <source>
        <dbReference type="EMBL" id="KAK3220153.1"/>
    </source>
</evidence>
<dbReference type="EMBL" id="JANJYJ010000004">
    <property type="protein sequence ID" value="KAK3220153.1"/>
    <property type="molecule type" value="Genomic_DNA"/>
</dbReference>
<dbReference type="PANTHER" id="PTHR36766">
    <property type="entry name" value="PLANT BROAD-SPECTRUM MILDEW RESISTANCE PROTEIN RPW8"/>
    <property type="match status" value="1"/>
</dbReference>
<dbReference type="PANTHER" id="PTHR36766:SF70">
    <property type="entry name" value="DISEASE RESISTANCE PROTEIN RGA4"/>
    <property type="match status" value="1"/>
</dbReference>
<keyword evidence="5" id="KW-1185">Reference proteome</keyword>
<gene>
    <name evidence="4" type="ORF">Dsin_014123</name>
</gene>
<evidence type="ECO:0000256" key="1">
    <source>
        <dbReference type="ARBA" id="ARBA00022737"/>
    </source>
</evidence>
<reference evidence="4" key="1">
    <citation type="journal article" date="2023" name="Plant J.">
        <title>Genome sequences and population genomics provide insights into the demographic history, inbreeding, and mutation load of two 'living fossil' tree species of Dipteronia.</title>
        <authorList>
            <person name="Feng Y."/>
            <person name="Comes H.P."/>
            <person name="Chen J."/>
            <person name="Zhu S."/>
            <person name="Lu R."/>
            <person name="Zhang X."/>
            <person name="Li P."/>
            <person name="Qiu J."/>
            <person name="Olsen K.M."/>
            <person name="Qiu Y."/>
        </authorList>
    </citation>
    <scope>NUCLEOTIDE SEQUENCE</scope>
    <source>
        <strain evidence="4">NBL</strain>
    </source>
</reference>
<protein>
    <recommendedName>
        <fullName evidence="3">Disease resistance protein winged helix domain-containing protein</fullName>
    </recommendedName>
</protein>
<comment type="caution">
    <text evidence="4">The sequence shown here is derived from an EMBL/GenBank/DDBJ whole genome shotgun (WGS) entry which is preliminary data.</text>
</comment>
<dbReference type="InterPro" id="IPR058922">
    <property type="entry name" value="WHD_DRP"/>
</dbReference>
<keyword evidence="2" id="KW-0611">Plant defense</keyword>